<evidence type="ECO:0000313" key="3">
    <source>
        <dbReference type="Proteomes" id="UP000313359"/>
    </source>
</evidence>
<dbReference type="Proteomes" id="UP000313359">
    <property type="component" value="Unassembled WGS sequence"/>
</dbReference>
<gene>
    <name evidence="2" type="ORF">L227DRAFT_655093</name>
</gene>
<accession>A0A5C2S3N5</accession>
<dbReference type="AlphaFoldDB" id="A0A5C2S3N5"/>
<keyword evidence="3" id="KW-1185">Reference proteome</keyword>
<name>A0A5C2S3N5_9APHY</name>
<dbReference type="OrthoDB" id="2756545at2759"/>
<protein>
    <recommendedName>
        <fullName evidence="4">F-box domain-containing protein</fullName>
    </recommendedName>
</protein>
<feature type="compositionally biased region" description="Acidic residues" evidence="1">
    <location>
        <begin position="459"/>
        <end position="471"/>
    </location>
</feature>
<reference evidence="2" key="1">
    <citation type="journal article" date="2018" name="Genome Biol. Evol.">
        <title>Genomics and development of Lentinus tigrinus, a white-rot wood-decaying mushroom with dimorphic fruiting bodies.</title>
        <authorList>
            <person name="Wu B."/>
            <person name="Xu Z."/>
            <person name="Knudson A."/>
            <person name="Carlson A."/>
            <person name="Chen N."/>
            <person name="Kovaka S."/>
            <person name="LaButti K."/>
            <person name="Lipzen A."/>
            <person name="Pennachio C."/>
            <person name="Riley R."/>
            <person name="Schakwitz W."/>
            <person name="Umezawa K."/>
            <person name="Ohm R.A."/>
            <person name="Grigoriev I.V."/>
            <person name="Nagy L.G."/>
            <person name="Gibbons J."/>
            <person name="Hibbett D."/>
        </authorList>
    </citation>
    <scope>NUCLEOTIDE SEQUENCE [LARGE SCALE GENOMIC DNA]</scope>
    <source>
        <strain evidence="2">ALCF2SS1-6</strain>
    </source>
</reference>
<evidence type="ECO:0000313" key="2">
    <source>
        <dbReference type="EMBL" id="RPD58110.1"/>
    </source>
</evidence>
<organism evidence="2 3">
    <name type="scientific">Lentinus tigrinus ALCF2SS1-6</name>
    <dbReference type="NCBI Taxonomy" id="1328759"/>
    <lineage>
        <taxon>Eukaryota</taxon>
        <taxon>Fungi</taxon>
        <taxon>Dikarya</taxon>
        <taxon>Basidiomycota</taxon>
        <taxon>Agaricomycotina</taxon>
        <taxon>Agaricomycetes</taxon>
        <taxon>Polyporales</taxon>
        <taxon>Polyporaceae</taxon>
        <taxon>Lentinus</taxon>
    </lineage>
</organism>
<feature type="region of interest" description="Disordered" evidence="1">
    <location>
        <begin position="451"/>
        <end position="471"/>
    </location>
</feature>
<proteinExistence type="predicted"/>
<evidence type="ECO:0000256" key="1">
    <source>
        <dbReference type="SAM" id="MobiDB-lite"/>
    </source>
</evidence>
<dbReference type="EMBL" id="ML122277">
    <property type="protein sequence ID" value="RPD58110.1"/>
    <property type="molecule type" value="Genomic_DNA"/>
</dbReference>
<evidence type="ECO:0008006" key="4">
    <source>
        <dbReference type="Google" id="ProtNLM"/>
    </source>
</evidence>
<sequence>MAHIMARSTPSTISALMKTCHLYYHEGPRHLLRDGVNLRSPMQVERFLPFISAEGGARFVHFRELDIAVDMYRVPRVVVERCMEQLAQLLSSTEARLESLTLREAEWLLQYGCVASALRTSKIQRLIIGGSGPRACSALKFLSYSLVSLTVSFKSSAIWSHVEGLQTMDGWSYLLDSLSPHVQTLEIFRCDSLPPATPSHQPNPSSSSRQITRHNLCFSTVRTLGLFCSLLPRGQIDVASLFPTFPNVTRLEIMSMPLQNPAESLQSLRESNTAIFKRGGCWAALENCSGELASLYTLGLVCHVVDLCIWSQVEDDDDLSMLAAVVSATRPKVLRLSVDGPFTLLTEVTKALRDAGFKSLETLHLILNIRELYRLGDGAPVDLTEHIFAVLTPLPPQLITLELLIEFRGPYIHTPKPDVQALEELRRKLIAYSKPTLQSVSVLHAHGYRLRPPSGLGPENDDSDSDVDYDGEYDGMYDYISDDSWAYDSNEDGFDSDYERRCAHDDW</sequence>